<dbReference type="AlphaFoldDB" id="A0A4D9F3R0"/>
<feature type="compositionally biased region" description="Polar residues" evidence="1">
    <location>
        <begin position="285"/>
        <end position="305"/>
    </location>
</feature>
<evidence type="ECO:0000313" key="3">
    <source>
        <dbReference type="Proteomes" id="UP000297703"/>
    </source>
</evidence>
<organism evidence="2 3">
    <name type="scientific">Platysternon megacephalum</name>
    <name type="common">big-headed turtle</name>
    <dbReference type="NCBI Taxonomy" id="55544"/>
    <lineage>
        <taxon>Eukaryota</taxon>
        <taxon>Metazoa</taxon>
        <taxon>Chordata</taxon>
        <taxon>Craniata</taxon>
        <taxon>Vertebrata</taxon>
        <taxon>Euteleostomi</taxon>
        <taxon>Archelosauria</taxon>
        <taxon>Testudinata</taxon>
        <taxon>Testudines</taxon>
        <taxon>Cryptodira</taxon>
        <taxon>Durocryptodira</taxon>
        <taxon>Testudinoidea</taxon>
        <taxon>Platysternidae</taxon>
        <taxon>Platysternon</taxon>
    </lineage>
</organism>
<accession>A0A4D9F3R0</accession>
<dbReference type="Proteomes" id="UP000297703">
    <property type="component" value="Unassembled WGS sequence"/>
</dbReference>
<proteinExistence type="predicted"/>
<feature type="region of interest" description="Disordered" evidence="1">
    <location>
        <begin position="218"/>
        <end position="238"/>
    </location>
</feature>
<reference evidence="2 3" key="1">
    <citation type="submission" date="2019-04" db="EMBL/GenBank/DDBJ databases">
        <title>Draft genome of the big-headed turtle Platysternon megacephalum.</title>
        <authorList>
            <person name="Gong S."/>
        </authorList>
    </citation>
    <scope>NUCLEOTIDE SEQUENCE [LARGE SCALE GENOMIC DNA]</scope>
    <source>
        <strain evidence="2">DO16091913</strain>
        <tissue evidence="2">Muscle</tissue>
    </source>
</reference>
<evidence type="ECO:0000313" key="2">
    <source>
        <dbReference type="EMBL" id="TFK13998.1"/>
    </source>
</evidence>
<dbReference type="EMBL" id="QXTE01000013">
    <property type="protein sequence ID" value="TFK13998.1"/>
    <property type="molecule type" value="Genomic_DNA"/>
</dbReference>
<evidence type="ECO:0000256" key="1">
    <source>
        <dbReference type="SAM" id="MobiDB-lite"/>
    </source>
</evidence>
<comment type="caution">
    <text evidence="2">The sequence shown here is derived from an EMBL/GenBank/DDBJ whole genome shotgun (WGS) entry which is preliminary data.</text>
</comment>
<sequence length="366" mass="38193">MSNPPGEAQRTGGGDSWGSAGVTLPWIENLASLGTLGHPHSPTFELEVPLSDPCPGRRCCLPQLSCPSSPGSYMLPWAPRSSPPSPLTGPTPGGSCHPPPLAAGFNLSSYASPSSPLSSLHALPSIVPEAAHALVPTSLSSPVSLEIHVEPSRPRAPQPLQGNGGPQPCDPLRGIAACLGAEKQRNAGQELGLERAAAGEPPEPKGHPGAEQGTCAVTRSRATEPAEQSRPFCKSPSMCSLSPPCIAAIGGRGASRADGSILQRLAGRDCSLPSSSHPQAPGFQPVQTNSPEEQGTQGKSGTFPNAESCRGWHRHGFSLLGSRVPHISWDEQIQPCSTCCLADWLVHEQRGRLRSLKAVKDTIKQQ</sequence>
<gene>
    <name evidence="2" type="ORF">DR999_PMT02433</name>
</gene>
<keyword evidence="3" id="KW-1185">Reference proteome</keyword>
<protein>
    <submittedName>
        <fullName evidence="2">Mitotic spindle assembly checkpoint protein MAD2B</fullName>
    </submittedName>
</protein>
<feature type="region of interest" description="Disordered" evidence="1">
    <location>
        <begin position="77"/>
        <end position="99"/>
    </location>
</feature>
<name>A0A4D9F3R0_9SAUR</name>
<feature type="region of interest" description="Disordered" evidence="1">
    <location>
        <begin position="269"/>
        <end position="306"/>
    </location>
</feature>
<reference evidence="2 3" key="2">
    <citation type="submission" date="2019-04" db="EMBL/GenBank/DDBJ databases">
        <title>The genome sequence of big-headed turtle.</title>
        <authorList>
            <person name="Gong S."/>
        </authorList>
    </citation>
    <scope>NUCLEOTIDE SEQUENCE [LARGE SCALE GENOMIC DNA]</scope>
    <source>
        <strain evidence="2">DO16091913</strain>
        <tissue evidence="2">Muscle</tissue>
    </source>
</reference>